<sequence>MRNAKQGTTKSQGRGAKNSPYHLTLYVAGHSPKSRLAMSNLKQLCDTHLSSKYTVEIVDLLQEPKRARLDQILAIPTLVKKLPPPLKKIIGDLSNTEKVLVGLDLSDDSGEVIISSAMEPPS</sequence>
<dbReference type="CDD" id="cd02978">
    <property type="entry name" value="KaiB_like"/>
    <property type="match status" value="1"/>
</dbReference>
<evidence type="ECO:0000313" key="2">
    <source>
        <dbReference type="EMBL" id="WNM57974.1"/>
    </source>
</evidence>
<dbReference type="Pfam" id="PF07689">
    <property type="entry name" value="KaiB"/>
    <property type="match status" value="1"/>
</dbReference>
<dbReference type="PANTHER" id="PTHR41709:SF2">
    <property type="entry name" value="CIRCADIAN CLOCK PROTEIN KAIB2"/>
    <property type="match status" value="1"/>
</dbReference>
<feature type="domain" description="KaiB" evidence="1">
    <location>
        <begin position="24"/>
        <end position="105"/>
    </location>
</feature>
<organism evidence="2 3">
    <name type="scientific">Candidatus Nitrospira allomarina</name>
    <dbReference type="NCBI Taxonomy" id="3020900"/>
    <lineage>
        <taxon>Bacteria</taxon>
        <taxon>Pseudomonadati</taxon>
        <taxon>Nitrospirota</taxon>
        <taxon>Nitrospiria</taxon>
        <taxon>Nitrospirales</taxon>
        <taxon>Nitrospiraceae</taxon>
        <taxon>Nitrospira</taxon>
    </lineage>
</organism>
<dbReference type="PANTHER" id="PTHR41709">
    <property type="entry name" value="KAIB-LIKE PROTEIN 1"/>
    <property type="match status" value="1"/>
</dbReference>
<gene>
    <name evidence="2" type="ORF">PP769_18690</name>
</gene>
<dbReference type="EMBL" id="CP116967">
    <property type="protein sequence ID" value="WNM57974.1"/>
    <property type="molecule type" value="Genomic_DNA"/>
</dbReference>
<dbReference type="SUPFAM" id="SSF52833">
    <property type="entry name" value="Thioredoxin-like"/>
    <property type="match status" value="1"/>
</dbReference>
<dbReference type="GO" id="GO:0048511">
    <property type="term" value="P:rhythmic process"/>
    <property type="evidence" value="ECO:0007669"/>
    <property type="project" value="InterPro"/>
</dbReference>
<dbReference type="InterPro" id="IPR011649">
    <property type="entry name" value="KaiB_domain"/>
</dbReference>
<evidence type="ECO:0000313" key="3">
    <source>
        <dbReference type="Proteomes" id="UP001302719"/>
    </source>
</evidence>
<name>A0AA96JYU4_9BACT</name>
<reference evidence="2 3" key="1">
    <citation type="submission" date="2023-01" db="EMBL/GenBank/DDBJ databases">
        <title>Cultivation and genomic characterization of new, ubiquitous marine nitrite-oxidizing bacteria from the Nitrospirales.</title>
        <authorList>
            <person name="Mueller A.J."/>
            <person name="Daebeler A."/>
            <person name="Herbold C.W."/>
            <person name="Kirkegaard R.H."/>
            <person name="Daims H."/>
        </authorList>
    </citation>
    <scope>NUCLEOTIDE SEQUENCE [LARGE SCALE GENOMIC DNA]</scope>
    <source>
        <strain evidence="2 3">VA</strain>
    </source>
</reference>
<dbReference type="Gene3D" id="3.40.30.10">
    <property type="entry name" value="Glutaredoxin"/>
    <property type="match status" value="1"/>
</dbReference>
<dbReference type="InterPro" id="IPR036249">
    <property type="entry name" value="Thioredoxin-like_sf"/>
</dbReference>
<keyword evidence="3" id="KW-1185">Reference proteome</keyword>
<protein>
    <submittedName>
        <fullName evidence="2">Circadian clock KaiB family protein</fullName>
    </submittedName>
</protein>
<dbReference type="AlphaFoldDB" id="A0AA96JYU4"/>
<dbReference type="RefSeq" id="WP_312643124.1">
    <property type="nucleotide sequence ID" value="NZ_CP116967.1"/>
</dbReference>
<proteinExistence type="predicted"/>
<dbReference type="Proteomes" id="UP001302719">
    <property type="component" value="Chromosome"/>
</dbReference>
<evidence type="ECO:0000259" key="1">
    <source>
        <dbReference type="SMART" id="SM01248"/>
    </source>
</evidence>
<dbReference type="SMART" id="SM01248">
    <property type="entry name" value="KaiB"/>
    <property type="match status" value="1"/>
</dbReference>
<dbReference type="InterPro" id="IPR039022">
    <property type="entry name" value="KaiB-like"/>
</dbReference>
<accession>A0AA96JYU4</accession>
<dbReference type="KEGG" id="nall:PP769_18690"/>